<proteinExistence type="predicted"/>
<name>A0A1J5PHA8_9ZZZZ</name>
<dbReference type="AlphaFoldDB" id="A0A1J5PHA8"/>
<sequence length="160" mass="16699">MADVAVRWNLAGESGTPFGLQADALHTGQPGQLITPGTAGIDHDRGKKASSRRLDLPAIRLAGDVLDVGIAYQLRTGGPGTAQEALMDAMHVHVHGIGLVHAAGGRAGDHHRHALQDVGLTPPLNARHQCTHLLQGLKQGIVIIGIADAQGTSWAHQRIG</sequence>
<evidence type="ECO:0000313" key="1">
    <source>
        <dbReference type="EMBL" id="OIQ70610.1"/>
    </source>
</evidence>
<reference evidence="1" key="1">
    <citation type="submission" date="2016-10" db="EMBL/GenBank/DDBJ databases">
        <title>Sequence of Gallionella enrichment culture.</title>
        <authorList>
            <person name="Poehlein A."/>
            <person name="Muehling M."/>
            <person name="Daniel R."/>
        </authorList>
    </citation>
    <scope>NUCLEOTIDE SEQUENCE</scope>
</reference>
<dbReference type="EMBL" id="MLJW01004116">
    <property type="protein sequence ID" value="OIQ70610.1"/>
    <property type="molecule type" value="Genomic_DNA"/>
</dbReference>
<organism evidence="1">
    <name type="scientific">mine drainage metagenome</name>
    <dbReference type="NCBI Taxonomy" id="410659"/>
    <lineage>
        <taxon>unclassified sequences</taxon>
        <taxon>metagenomes</taxon>
        <taxon>ecological metagenomes</taxon>
    </lineage>
</organism>
<comment type="caution">
    <text evidence="1">The sequence shown here is derived from an EMBL/GenBank/DDBJ whole genome shotgun (WGS) entry which is preliminary data.</text>
</comment>
<accession>A0A1J5PHA8</accession>
<gene>
    <name evidence="1" type="ORF">GALL_477740</name>
</gene>
<protein>
    <submittedName>
        <fullName evidence="1">Uncharacterized protein</fullName>
    </submittedName>
</protein>